<sequence length="436" mass="46972">MGSCASKDGERATVERSRRRLSLSVGRGNRGAAELAKEGIDINRDQQPGPGQAEEGKQGGAEGEEEKTPTRRVSVSGKLSQEVQESFASKEFDLEGVAKVSELSSLGVGFACRKGLKPEAPNQDDFFIFRAEAPPYGPIGVYGVFDGHGPSGHRVSSFAQAEIPKILRELGGLQEDPQGTLTTAFEETHKSILQAAAQEENFDCQLSGATGTVALILPPLPPPPAEVSGEGEEAAEAGGKAGTPPGDPNDSKRRRLVVAHVGDSRCVLGKRKPLKPGEKEKERPDALLAVDLTEDHKPLRKDEKARIEAAGGEVKQLEGDIPHRVFMKDKLFPGLAMTRALGDKVGAQVGVIATPETKEIELGDDAFVILMCSDGVWEFIESQEAIDMIWKAVKKKAAKKEEIQGAVEALAYEAWRRWLKEEEDVVDDITVIAILL</sequence>
<dbReference type="GO" id="GO:0046872">
    <property type="term" value="F:metal ion binding"/>
    <property type="evidence" value="ECO:0007669"/>
    <property type="project" value="UniProtKB-KW"/>
</dbReference>
<feature type="compositionally biased region" description="Basic and acidic residues" evidence="6">
    <location>
        <begin position="7"/>
        <end position="16"/>
    </location>
</feature>
<dbReference type="InterPro" id="IPR000222">
    <property type="entry name" value="PP2C_BS"/>
</dbReference>
<evidence type="ECO:0000256" key="4">
    <source>
        <dbReference type="ARBA" id="ARBA00022912"/>
    </source>
</evidence>
<organism evidence="8">
    <name type="scientific">Chromera velia CCMP2878</name>
    <dbReference type="NCBI Taxonomy" id="1169474"/>
    <lineage>
        <taxon>Eukaryota</taxon>
        <taxon>Sar</taxon>
        <taxon>Alveolata</taxon>
        <taxon>Colpodellida</taxon>
        <taxon>Chromeraceae</taxon>
        <taxon>Chromera</taxon>
    </lineage>
</organism>
<evidence type="ECO:0000256" key="3">
    <source>
        <dbReference type="ARBA" id="ARBA00022801"/>
    </source>
</evidence>
<dbReference type="Pfam" id="PF00481">
    <property type="entry name" value="PP2C"/>
    <property type="match status" value="2"/>
</dbReference>
<dbReference type="CDD" id="cd00143">
    <property type="entry name" value="PP2Cc"/>
    <property type="match status" value="1"/>
</dbReference>
<dbReference type="PANTHER" id="PTHR47992">
    <property type="entry name" value="PROTEIN PHOSPHATASE"/>
    <property type="match status" value="1"/>
</dbReference>
<keyword evidence="2" id="KW-0479">Metal-binding</keyword>
<protein>
    <recommendedName>
        <fullName evidence="7">PPM-type phosphatase domain-containing protein</fullName>
    </recommendedName>
</protein>
<dbReference type="EMBL" id="CDMZ01005633">
    <property type="protein sequence ID" value="CEM53350.1"/>
    <property type="molecule type" value="Genomic_DNA"/>
</dbReference>
<accession>A0A0G4I8C2</accession>
<dbReference type="AlphaFoldDB" id="A0A0G4I8C2"/>
<keyword evidence="4 5" id="KW-0904">Protein phosphatase</keyword>
<feature type="region of interest" description="Disordered" evidence="6">
    <location>
        <begin position="220"/>
        <end position="252"/>
    </location>
</feature>
<evidence type="ECO:0000256" key="2">
    <source>
        <dbReference type="ARBA" id="ARBA00022723"/>
    </source>
</evidence>
<dbReference type="PhylomeDB" id="A0A0G4I8C2"/>
<evidence type="ECO:0000256" key="5">
    <source>
        <dbReference type="RuleBase" id="RU003465"/>
    </source>
</evidence>
<dbReference type="InterPro" id="IPR001932">
    <property type="entry name" value="PPM-type_phosphatase-like_dom"/>
</dbReference>
<dbReference type="GO" id="GO:0004722">
    <property type="term" value="F:protein serine/threonine phosphatase activity"/>
    <property type="evidence" value="ECO:0007669"/>
    <property type="project" value="InterPro"/>
</dbReference>
<dbReference type="InterPro" id="IPR015655">
    <property type="entry name" value="PP2C"/>
</dbReference>
<keyword evidence="3 5" id="KW-0378">Hydrolase</keyword>
<proteinExistence type="inferred from homology"/>
<dbReference type="Gene3D" id="3.60.40.10">
    <property type="entry name" value="PPM-type phosphatase domain"/>
    <property type="match status" value="1"/>
</dbReference>
<dbReference type="PROSITE" id="PS01032">
    <property type="entry name" value="PPM_1"/>
    <property type="match status" value="1"/>
</dbReference>
<reference evidence="8" key="1">
    <citation type="submission" date="2014-11" db="EMBL/GenBank/DDBJ databases">
        <authorList>
            <person name="Otto D Thomas"/>
            <person name="Naeem Raeece"/>
        </authorList>
    </citation>
    <scope>NUCLEOTIDE SEQUENCE</scope>
</reference>
<dbReference type="GO" id="GO:0016020">
    <property type="term" value="C:membrane"/>
    <property type="evidence" value="ECO:0007669"/>
    <property type="project" value="UniProtKB-SubCell"/>
</dbReference>
<feature type="compositionally biased region" description="Low complexity" evidence="6">
    <location>
        <begin position="22"/>
        <end position="31"/>
    </location>
</feature>
<dbReference type="PROSITE" id="PS51746">
    <property type="entry name" value="PPM_2"/>
    <property type="match status" value="1"/>
</dbReference>
<feature type="region of interest" description="Disordered" evidence="6">
    <location>
        <begin position="1"/>
        <end position="78"/>
    </location>
</feature>
<dbReference type="VEuPathDB" id="CryptoDB:Cvel_1988"/>
<name>A0A0G4I8C2_9ALVE</name>
<dbReference type="SUPFAM" id="SSF81606">
    <property type="entry name" value="PP2C-like"/>
    <property type="match status" value="1"/>
</dbReference>
<evidence type="ECO:0000256" key="1">
    <source>
        <dbReference type="ARBA" id="ARBA00004170"/>
    </source>
</evidence>
<evidence type="ECO:0000256" key="6">
    <source>
        <dbReference type="SAM" id="MobiDB-lite"/>
    </source>
</evidence>
<dbReference type="SMART" id="SM00332">
    <property type="entry name" value="PP2Cc"/>
    <property type="match status" value="1"/>
</dbReference>
<evidence type="ECO:0000259" key="7">
    <source>
        <dbReference type="PROSITE" id="PS51746"/>
    </source>
</evidence>
<comment type="similarity">
    <text evidence="5">Belongs to the PP2C family.</text>
</comment>
<comment type="subcellular location">
    <subcellularLocation>
        <location evidence="1">Membrane</location>
        <topology evidence="1">Peripheral membrane protein</topology>
    </subcellularLocation>
</comment>
<feature type="domain" description="PPM-type phosphatase" evidence="7">
    <location>
        <begin position="107"/>
        <end position="436"/>
    </location>
</feature>
<evidence type="ECO:0000313" key="8">
    <source>
        <dbReference type="EMBL" id="CEM53350.1"/>
    </source>
</evidence>
<dbReference type="InterPro" id="IPR036457">
    <property type="entry name" value="PPM-type-like_dom_sf"/>
</dbReference>
<gene>
    <name evidence="8" type="ORF">Cvel_1988</name>
</gene>
<feature type="compositionally biased region" description="Basic and acidic residues" evidence="6">
    <location>
        <begin position="35"/>
        <end position="44"/>
    </location>
</feature>